<accession>A0A6C0CGQ8</accession>
<dbReference type="AlphaFoldDB" id="A0A6C0CGQ8"/>
<evidence type="ECO:0000313" key="1">
    <source>
        <dbReference type="EMBL" id="QHT02869.1"/>
    </source>
</evidence>
<protein>
    <submittedName>
        <fullName evidence="1">Uncharacterized protein</fullName>
    </submittedName>
</protein>
<name>A0A6C0CGQ8_9ZZZZ</name>
<dbReference type="EMBL" id="MN739403">
    <property type="protein sequence ID" value="QHT02869.1"/>
    <property type="molecule type" value="Genomic_DNA"/>
</dbReference>
<sequence length="313" mass="36724">MNKFVDLICHSPRTLHKTIPPKLQSQYTLKKSDAINTLIRYIKLIYKYLNAIEMCFTTGSFVIEDRIEELLDVLILSSSTSLECASSHTSLNPIGFEKEIDGINYVSTSVNESHINGSIDGEIEKGMPILCSHLQDNEGNAVIDKRFAKNIKWYKFLNGEKKIFVFLKLERYKTFSKKHLLAATDRYIYHHDTKSEYTSRREDCKEKCVYLKDSSMKKNIDEIVIEGKSYRVNEDYERTGDEFFIPEVLSRYFLKLIEKRYDIDYNIQIRKENNKDERGDVVTITVESKIVEGGRKKRVLKKRYYKNNIFKLL</sequence>
<reference evidence="1" key="1">
    <citation type="journal article" date="2020" name="Nature">
        <title>Giant virus diversity and host interactions through global metagenomics.</title>
        <authorList>
            <person name="Schulz F."/>
            <person name="Roux S."/>
            <person name="Paez-Espino D."/>
            <person name="Jungbluth S."/>
            <person name="Walsh D.A."/>
            <person name="Denef V.J."/>
            <person name="McMahon K.D."/>
            <person name="Konstantinidis K.T."/>
            <person name="Eloe-Fadrosh E.A."/>
            <person name="Kyrpides N.C."/>
            <person name="Woyke T."/>
        </authorList>
    </citation>
    <scope>NUCLEOTIDE SEQUENCE</scope>
    <source>
        <strain evidence="1">GVMAG-M-3300020727-4</strain>
    </source>
</reference>
<organism evidence="1">
    <name type="scientific">viral metagenome</name>
    <dbReference type="NCBI Taxonomy" id="1070528"/>
    <lineage>
        <taxon>unclassified sequences</taxon>
        <taxon>metagenomes</taxon>
        <taxon>organismal metagenomes</taxon>
    </lineage>
</organism>
<proteinExistence type="predicted"/>